<keyword evidence="4" id="KW-1185">Reference proteome</keyword>
<dbReference type="Pfam" id="PF15749">
    <property type="entry name" value="MRNIP"/>
    <property type="match status" value="1"/>
</dbReference>
<dbReference type="InterPro" id="IPR049472">
    <property type="entry name" value="MRNIP_N"/>
</dbReference>
<sequence>MAQEFHVLRCYSCQTFQVHQVKKSKKWNCKMCGEKQSISKVFGQGSGVDCRRHVQKLNSLRGELHEAETEHVWLSCKQEGEEEEEIQDQCLIRDNQQCAEGAVNRWSRYLDKTAEEAAAEEVEEEESVYTDRNAVRNVQPGNNRNTRKRKRSWGFAAGSVRHDADHSGAEDPWNRTKQRGHPEEKRDSHSSSWVPLNVSHDASVTNRPPAAAKASTLSGASGPETEFNGSKWSKFLSVHCDEGEEDEEERPQRDPRTGTTRAGDGEPLCFPPVLNAGRSENQGRFKSREVAGFTDIVFVEKSARSPTGVIDSLPFSPGYHAVQKAAAYADRHRDLKSEHLAGRAPVWPQTPPISKLHPSLHSLFQTNEDFDDF</sequence>
<feature type="compositionally biased region" description="Basic and acidic residues" evidence="1">
    <location>
        <begin position="160"/>
        <end position="189"/>
    </location>
</feature>
<evidence type="ECO:0000256" key="1">
    <source>
        <dbReference type="SAM" id="MobiDB-lite"/>
    </source>
</evidence>
<name>A0AAD7WQH6_9TELE</name>
<evidence type="ECO:0000259" key="2">
    <source>
        <dbReference type="Pfam" id="PF15749"/>
    </source>
</evidence>
<dbReference type="PANTHER" id="PTHR15863:SF2">
    <property type="entry name" value="MRN COMPLEX-INTERACTING PROTEIN"/>
    <property type="match status" value="1"/>
</dbReference>
<feature type="domain" description="MRN complex-interacting protein N-terminal" evidence="2">
    <location>
        <begin position="7"/>
        <end position="109"/>
    </location>
</feature>
<gene>
    <name evidence="3" type="ORF">AAFF_G00322910</name>
</gene>
<dbReference type="Proteomes" id="UP001221898">
    <property type="component" value="Unassembled WGS sequence"/>
</dbReference>
<dbReference type="GO" id="GO:0005634">
    <property type="term" value="C:nucleus"/>
    <property type="evidence" value="ECO:0007669"/>
    <property type="project" value="TreeGrafter"/>
</dbReference>
<dbReference type="GO" id="GO:0007095">
    <property type="term" value="P:mitotic G2 DNA damage checkpoint signaling"/>
    <property type="evidence" value="ECO:0007669"/>
    <property type="project" value="TreeGrafter"/>
</dbReference>
<proteinExistence type="predicted"/>
<dbReference type="InterPro" id="IPR032739">
    <property type="entry name" value="MRNIP"/>
</dbReference>
<dbReference type="AlphaFoldDB" id="A0AAD7WQH6"/>
<dbReference type="EMBL" id="JAINUG010000049">
    <property type="protein sequence ID" value="KAJ8405300.1"/>
    <property type="molecule type" value="Genomic_DNA"/>
</dbReference>
<feature type="compositionally biased region" description="Polar residues" evidence="1">
    <location>
        <begin position="190"/>
        <end position="206"/>
    </location>
</feature>
<reference evidence="3" key="1">
    <citation type="journal article" date="2023" name="Science">
        <title>Genome structures resolve the early diversification of teleost fishes.</title>
        <authorList>
            <person name="Parey E."/>
            <person name="Louis A."/>
            <person name="Montfort J."/>
            <person name="Bouchez O."/>
            <person name="Roques C."/>
            <person name="Iampietro C."/>
            <person name="Lluch J."/>
            <person name="Castinel A."/>
            <person name="Donnadieu C."/>
            <person name="Desvignes T."/>
            <person name="Floi Bucao C."/>
            <person name="Jouanno E."/>
            <person name="Wen M."/>
            <person name="Mejri S."/>
            <person name="Dirks R."/>
            <person name="Jansen H."/>
            <person name="Henkel C."/>
            <person name="Chen W.J."/>
            <person name="Zahm M."/>
            <person name="Cabau C."/>
            <person name="Klopp C."/>
            <person name="Thompson A.W."/>
            <person name="Robinson-Rechavi M."/>
            <person name="Braasch I."/>
            <person name="Lecointre G."/>
            <person name="Bobe J."/>
            <person name="Postlethwait J.H."/>
            <person name="Berthelot C."/>
            <person name="Roest Crollius H."/>
            <person name="Guiguen Y."/>
        </authorList>
    </citation>
    <scope>NUCLEOTIDE SEQUENCE</scope>
    <source>
        <strain evidence="3">NC1722</strain>
    </source>
</reference>
<feature type="region of interest" description="Disordered" evidence="1">
    <location>
        <begin position="121"/>
        <end position="281"/>
    </location>
</feature>
<dbReference type="GO" id="GO:0003682">
    <property type="term" value="F:chromatin binding"/>
    <property type="evidence" value="ECO:0007669"/>
    <property type="project" value="TreeGrafter"/>
</dbReference>
<evidence type="ECO:0000313" key="4">
    <source>
        <dbReference type="Proteomes" id="UP001221898"/>
    </source>
</evidence>
<organism evidence="3 4">
    <name type="scientific">Aldrovandia affinis</name>
    <dbReference type="NCBI Taxonomy" id="143900"/>
    <lineage>
        <taxon>Eukaryota</taxon>
        <taxon>Metazoa</taxon>
        <taxon>Chordata</taxon>
        <taxon>Craniata</taxon>
        <taxon>Vertebrata</taxon>
        <taxon>Euteleostomi</taxon>
        <taxon>Actinopterygii</taxon>
        <taxon>Neopterygii</taxon>
        <taxon>Teleostei</taxon>
        <taxon>Notacanthiformes</taxon>
        <taxon>Halosauridae</taxon>
        <taxon>Aldrovandia</taxon>
    </lineage>
</organism>
<comment type="caution">
    <text evidence="3">The sequence shown here is derived from an EMBL/GenBank/DDBJ whole genome shotgun (WGS) entry which is preliminary data.</text>
</comment>
<dbReference type="PANTHER" id="PTHR15863">
    <property type="entry name" value="MRN COMPLEX-INTERACTING PROTEIN"/>
    <property type="match status" value="1"/>
</dbReference>
<accession>A0AAD7WQH6</accession>
<evidence type="ECO:0000313" key="3">
    <source>
        <dbReference type="EMBL" id="KAJ8405300.1"/>
    </source>
</evidence>
<protein>
    <recommendedName>
        <fullName evidence="2">MRN complex-interacting protein N-terminal domain-containing protein</fullName>
    </recommendedName>
</protein>